<accession>A2FQR0</accession>
<dbReference type="InterPro" id="IPR016092">
    <property type="entry name" value="ATAP"/>
</dbReference>
<dbReference type="PANTHER" id="PTHR43011:SF1">
    <property type="entry name" value="IRON-SULFUR CLUSTER ASSEMBLY 2 HOMOLOG, MITOCHONDRIAL"/>
    <property type="match status" value="1"/>
</dbReference>
<dbReference type="GO" id="GO:0005506">
    <property type="term" value="F:iron ion binding"/>
    <property type="evidence" value="ECO:0000318"/>
    <property type="project" value="GO_Central"/>
</dbReference>
<proteinExistence type="inferred from homology"/>
<reference evidence="3" key="1">
    <citation type="submission" date="2006-10" db="EMBL/GenBank/DDBJ databases">
        <authorList>
            <person name="Amadeo P."/>
            <person name="Zhao Q."/>
            <person name="Wortman J."/>
            <person name="Fraser-Liggett C."/>
            <person name="Carlton J."/>
        </authorList>
    </citation>
    <scope>NUCLEOTIDE SEQUENCE</scope>
    <source>
        <strain evidence="3">G3</strain>
    </source>
</reference>
<dbReference type="GO" id="GO:0051604">
    <property type="term" value="P:protein maturation"/>
    <property type="evidence" value="ECO:0000318"/>
    <property type="project" value="GO_Central"/>
</dbReference>
<dbReference type="EMBL" id="DS113948">
    <property type="protein sequence ID" value="EAX92769.1"/>
    <property type="molecule type" value="Genomic_DNA"/>
</dbReference>
<keyword evidence="4" id="KW-1185">Reference proteome</keyword>
<sequence>MLTQAFRSFSAAKKPLFNITSAAAREITNRLKADFENKMFRVNLKYGGPAGLIYDFGFDSKAKSNDNVFVKDGAKVVLDNNAMDYLKNSTLDFASDSNSSSFKIVLPTKPNVHWCTCGNRSDKVECTCFFAGLPN</sequence>
<dbReference type="SMR" id="A2FQR0"/>
<comment type="similarity">
    <text evidence="1">Belongs to the HesB/IscA family.</text>
</comment>
<dbReference type="PANTHER" id="PTHR43011">
    <property type="entry name" value="IRON-SULFUR CLUSTER ASSEMBLY 2 HOMOLOG, MITOCHONDRIAL"/>
    <property type="match status" value="1"/>
</dbReference>
<evidence type="ECO:0000313" key="4">
    <source>
        <dbReference type="Proteomes" id="UP000001542"/>
    </source>
</evidence>
<dbReference type="Proteomes" id="UP000001542">
    <property type="component" value="Unassembled WGS sequence"/>
</dbReference>
<reference evidence="3" key="2">
    <citation type="journal article" date="2007" name="Science">
        <title>Draft genome sequence of the sexually transmitted pathogen Trichomonas vaginalis.</title>
        <authorList>
            <person name="Carlton J.M."/>
            <person name="Hirt R.P."/>
            <person name="Silva J.C."/>
            <person name="Delcher A.L."/>
            <person name="Schatz M."/>
            <person name="Zhao Q."/>
            <person name="Wortman J.R."/>
            <person name="Bidwell S.L."/>
            <person name="Alsmark U.C.M."/>
            <person name="Besteiro S."/>
            <person name="Sicheritz-Ponten T."/>
            <person name="Noel C.J."/>
            <person name="Dacks J.B."/>
            <person name="Foster P.G."/>
            <person name="Simillion C."/>
            <person name="Van de Peer Y."/>
            <person name="Miranda-Saavedra D."/>
            <person name="Barton G.J."/>
            <person name="Westrop G.D."/>
            <person name="Mueller S."/>
            <person name="Dessi D."/>
            <person name="Fiori P.L."/>
            <person name="Ren Q."/>
            <person name="Paulsen I."/>
            <person name="Zhang H."/>
            <person name="Bastida-Corcuera F.D."/>
            <person name="Simoes-Barbosa A."/>
            <person name="Brown M.T."/>
            <person name="Hayes R.D."/>
            <person name="Mukherjee M."/>
            <person name="Okumura C.Y."/>
            <person name="Schneider R."/>
            <person name="Smith A.J."/>
            <person name="Vanacova S."/>
            <person name="Villalvazo M."/>
            <person name="Haas B.J."/>
            <person name="Pertea M."/>
            <person name="Feldblyum T.V."/>
            <person name="Utterback T.R."/>
            <person name="Shu C.L."/>
            <person name="Osoegawa K."/>
            <person name="de Jong P.J."/>
            <person name="Hrdy I."/>
            <person name="Horvathova L."/>
            <person name="Zubacova Z."/>
            <person name="Dolezal P."/>
            <person name="Malik S.B."/>
            <person name="Logsdon J.M. Jr."/>
            <person name="Henze K."/>
            <person name="Gupta A."/>
            <person name="Wang C.C."/>
            <person name="Dunne R.L."/>
            <person name="Upcroft J.A."/>
            <person name="Upcroft P."/>
            <person name="White O."/>
            <person name="Salzberg S.L."/>
            <person name="Tang P."/>
            <person name="Chiu C.-H."/>
            <person name="Lee Y.-S."/>
            <person name="Embley T.M."/>
            <person name="Coombs G.H."/>
            <person name="Mottram J.C."/>
            <person name="Tachezy J."/>
            <person name="Fraser-Liggett C.M."/>
            <person name="Johnson P.J."/>
        </authorList>
    </citation>
    <scope>NUCLEOTIDE SEQUENCE [LARGE SCALE GENOMIC DNA]</scope>
    <source>
        <strain evidence="3">G3</strain>
    </source>
</reference>
<dbReference type="Gene3D" id="2.60.300.12">
    <property type="entry name" value="HesB-like domain"/>
    <property type="match status" value="1"/>
</dbReference>
<dbReference type="AlphaFoldDB" id="A2FQR0"/>
<evidence type="ECO:0000313" key="3">
    <source>
        <dbReference type="EMBL" id="EAX92769.1"/>
    </source>
</evidence>
<dbReference type="InParanoid" id="A2FQR0"/>
<dbReference type="OrthoDB" id="1938621at2759"/>
<dbReference type="InterPro" id="IPR000361">
    <property type="entry name" value="ATAP_core_dom"/>
</dbReference>
<dbReference type="NCBIfam" id="TIGR00049">
    <property type="entry name" value="iron-sulfur cluster assembly accessory protein"/>
    <property type="match status" value="1"/>
</dbReference>
<feature type="domain" description="Core" evidence="2">
    <location>
        <begin position="18"/>
        <end position="103"/>
    </location>
</feature>
<organism evidence="3 4">
    <name type="scientific">Trichomonas vaginalis (strain ATCC PRA-98 / G3)</name>
    <dbReference type="NCBI Taxonomy" id="412133"/>
    <lineage>
        <taxon>Eukaryota</taxon>
        <taxon>Metamonada</taxon>
        <taxon>Parabasalia</taxon>
        <taxon>Trichomonadida</taxon>
        <taxon>Trichomonadidae</taxon>
        <taxon>Trichomonas</taxon>
    </lineage>
</organism>
<dbReference type="Pfam" id="PF01521">
    <property type="entry name" value="Fe-S_biosyn"/>
    <property type="match status" value="1"/>
</dbReference>
<evidence type="ECO:0000256" key="1">
    <source>
        <dbReference type="ARBA" id="ARBA00006718"/>
    </source>
</evidence>
<dbReference type="VEuPathDB" id="TrichDB:TVAG_373690"/>
<dbReference type="GO" id="GO:0051539">
    <property type="term" value="F:4 iron, 4 sulfur cluster binding"/>
    <property type="evidence" value="ECO:0000318"/>
    <property type="project" value="GO_Central"/>
</dbReference>
<dbReference type="GO" id="GO:0005739">
    <property type="term" value="C:mitochondrion"/>
    <property type="evidence" value="ECO:0000318"/>
    <property type="project" value="GO_Central"/>
</dbReference>
<dbReference type="GO" id="GO:0016226">
    <property type="term" value="P:iron-sulfur cluster assembly"/>
    <property type="evidence" value="ECO:0000318"/>
    <property type="project" value="GO_Central"/>
</dbReference>
<gene>
    <name evidence="3" type="ORF">TVAG_373690</name>
</gene>
<dbReference type="VEuPathDB" id="TrichDB:TVAGG3_0833320"/>
<name>A2FQR0_TRIV3</name>
<dbReference type="SUPFAM" id="SSF89360">
    <property type="entry name" value="HesB-like domain"/>
    <property type="match status" value="1"/>
</dbReference>
<protein>
    <submittedName>
        <fullName evidence="3">HesB-like domain containing protein</fullName>
    </submittedName>
</protein>
<dbReference type="RefSeq" id="XP_001305699.1">
    <property type="nucleotide sequence ID" value="XM_001305698.1"/>
</dbReference>
<dbReference type="FunCoup" id="A2FQR0">
    <property type="interactions" value="275"/>
</dbReference>
<dbReference type="KEGG" id="tva:4750482"/>
<dbReference type="GO" id="GO:0051537">
    <property type="term" value="F:2 iron, 2 sulfur cluster binding"/>
    <property type="evidence" value="ECO:0000318"/>
    <property type="project" value="GO_Central"/>
</dbReference>
<dbReference type="InterPro" id="IPR035903">
    <property type="entry name" value="HesB-like_dom_sf"/>
</dbReference>
<evidence type="ECO:0000259" key="2">
    <source>
        <dbReference type="Pfam" id="PF01521"/>
    </source>
</evidence>